<evidence type="ECO:0000313" key="1">
    <source>
        <dbReference type="EMBL" id="JAD29086.1"/>
    </source>
</evidence>
<dbReference type="AlphaFoldDB" id="A0A0A8YRP4"/>
<dbReference type="EMBL" id="GBRH01268809">
    <property type="protein sequence ID" value="JAD29086.1"/>
    <property type="molecule type" value="Transcribed_RNA"/>
</dbReference>
<proteinExistence type="predicted"/>
<reference evidence="1" key="1">
    <citation type="submission" date="2014-09" db="EMBL/GenBank/DDBJ databases">
        <authorList>
            <person name="Magalhaes I.L.F."/>
            <person name="Oliveira U."/>
            <person name="Santos F.R."/>
            <person name="Vidigal T.H.D.A."/>
            <person name="Brescovit A.D."/>
            <person name="Santos A.J."/>
        </authorList>
    </citation>
    <scope>NUCLEOTIDE SEQUENCE</scope>
    <source>
        <tissue evidence="1">Shoot tissue taken approximately 20 cm above the soil surface</tissue>
    </source>
</reference>
<reference evidence="1" key="2">
    <citation type="journal article" date="2015" name="Data Brief">
        <title>Shoot transcriptome of the giant reed, Arundo donax.</title>
        <authorList>
            <person name="Barrero R.A."/>
            <person name="Guerrero F.D."/>
            <person name="Moolhuijzen P."/>
            <person name="Goolsby J.A."/>
            <person name="Tidwell J."/>
            <person name="Bellgard S.E."/>
            <person name="Bellgard M.I."/>
        </authorList>
    </citation>
    <scope>NUCLEOTIDE SEQUENCE</scope>
    <source>
        <tissue evidence="1">Shoot tissue taken approximately 20 cm above the soil surface</tissue>
    </source>
</reference>
<protein>
    <submittedName>
        <fullName evidence="1">Uncharacterized protein</fullName>
    </submittedName>
</protein>
<name>A0A0A8YRP4_ARUDO</name>
<organism evidence="1">
    <name type="scientific">Arundo donax</name>
    <name type="common">Giant reed</name>
    <name type="synonym">Donax arundinaceus</name>
    <dbReference type="NCBI Taxonomy" id="35708"/>
    <lineage>
        <taxon>Eukaryota</taxon>
        <taxon>Viridiplantae</taxon>
        <taxon>Streptophyta</taxon>
        <taxon>Embryophyta</taxon>
        <taxon>Tracheophyta</taxon>
        <taxon>Spermatophyta</taxon>
        <taxon>Magnoliopsida</taxon>
        <taxon>Liliopsida</taxon>
        <taxon>Poales</taxon>
        <taxon>Poaceae</taxon>
        <taxon>PACMAD clade</taxon>
        <taxon>Arundinoideae</taxon>
        <taxon>Arundineae</taxon>
        <taxon>Arundo</taxon>
    </lineage>
</organism>
<sequence length="29" mass="3356">MLRFSSSPVDVFAANIWDSYTTSRCKIFI</sequence>
<accession>A0A0A8YRP4</accession>